<sequence length="484" mass="53844">MYFDRKEFPNGSPVDWVRGRDLQDVDVFDASPRLVPNLKFARNYLRERIERETSARSLGNFQRKTATCALEMDSSRPGDIAPFVGYFTTGPASQENDVSFSPDRESETSQSYPSCSGNDPSPESRTASSPAKTTGCNTDPRVAEIDANQRTTTGSEVDFETNSLTPTARASLAASAALCLEQLAEDPAADKNEAINLTQRNQPSLPLPYTNRRKFQKALSVHTTKDLLKLKTKIYWSLFSERSIWEYNKATSAFSSPASDCSMKSIPQSRDPGATLGQAQNPEPIILVGSRVNITTPINQPVETNPNATHASPTHPRTKHMISRKSHLGTLYKSDSGTVSLTREPHKAETSQKPQEEVPAISPHKPILPPVVRNYTYLQTAYLQTGRPRFGLPPHDVPPSFLKRLRDLAGSKDENPPVSVFLVEDRYRCPWCNRWYLDTVPFTDHLALAHVRSPDPKWFVISQAEAGSRIDLTSDKEVIDLTSV</sequence>
<keyword evidence="2" id="KW-1185">Reference proteome</keyword>
<organism evidence="1 2">
    <name type="scientific">Fusarium decemcellulare</name>
    <dbReference type="NCBI Taxonomy" id="57161"/>
    <lineage>
        <taxon>Eukaryota</taxon>
        <taxon>Fungi</taxon>
        <taxon>Dikarya</taxon>
        <taxon>Ascomycota</taxon>
        <taxon>Pezizomycotina</taxon>
        <taxon>Sordariomycetes</taxon>
        <taxon>Hypocreomycetidae</taxon>
        <taxon>Hypocreales</taxon>
        <taxon>Nectriaceae</taxon>
        <taxon>Fusarium</taxon>
        <taxon>Fusarium decemcellulare species complex</taxon>
    </lineage>
</organism>
<dbReference type="Proteomes" id="UP001148629">
    <property type="component" value="Unassembled WGS sequence"/>
</dbReference>
<proteinExistence type="predicted"/>
<protein>
    <submittedName>
        <fullName evidence="1">Uncharacterized protein</fullName>
    </submittedName>
</protein>
<name>A0ACC1RQR3_9HYPO</name>
<accession>A0ACC1RQR3</accession>
<evidence type="ECO:0000313" key="1">
    <source>
        <dbReference type="EMBL" id="KAJ3522058.1"/>
    </source>
</evidence>
<comment type="caution">
    <text evidence="1">The sequence shown here is derived from an EMBL/GenBank/DDBJ whole genome shotgun (WGS) entry which is preliminary data.</text>
</comment>
<dbReference type="EMBL" id="JANRMS010002529">
    <property type="protein sequence ID" value="KAJ3522058.1"/>
    <property type="molecule type" value="Genomic_DNA"/>
</dbReference>
<evidence type="ECO:0000313" key="2">
    <source>
        <dbReference type="Proteomes" id="UP001148629"/>
    </source>
</evidence>
<reference evidence="1" key="1">
    <citation type="submission" date="2022-08" db="EMBL/GenBank/DDBJ databases">
        <title>Genome Sequence of Fusarium decemcellulare.</title>
        <authorList>
            <person name="Buettner E."/>
        </authorList>
    </citation>
    <scope>NUCLEOTIDE SEQUENCE</scope>
    <source>
        <strain evidence="1">Babe19</strain>
    </source>
</reference>
<gene>
    <name evidence="1" type="ORF">NM208_g13020</name>
</gene>